<proteinExistence type="predicted"/>
<dbReference type="AlphaFoldDB" id="A0A5J6MRR9"/>
<name>A0A5J6MRR9_9PROT</name>
<accession>A0A5J6MRR9</accession>
<evidence type="ECO:0000313" key="1">
    <source>
        <dbReference type="EMBL" id="QEX18730.1"/>
    </source>
</evidence>
<dbReference type="SUPFAM" id="SSF53756">
    <property type="entry name" value="UDP-Glycosyltransferase/glycogen phosphorylase"/>
    <property type="match status" value="1"/>
</dbReference>
<protein>
    <recommendedName>
        <fullName evidence="3">Glycosyl transferase</fullName>
    </recommendedName>
</protein>
<organism evidence="1 2">
    <name type="scientific">Hypericibacter terrae</name>
    <dbReference type="NCBI Taxonomy" id="2602015"/>
    <lineage>
        <taxon>Bacteria</taxon>
        <taxon>Pseudomonadati</taxon>
        <taxon>Pseudomonadota</taxon>
        <taxon>Alphaproteobacteria</taxon>
        <taxon>Rhodospirillales</taxon>
        <taxon>Dongiaceae</taxon>
        <taxon>Hypericibacter</taxon>
    </lineage>
</organism>
<evidence type="ECO:0000313" key="2">
    <source>
        <dbReference type="Proteomes" id="UP000326202"/>
    </source>
</evidence>
<dbReference type="Proteomes" id="UP000326202">
    <property type="component" value="Chromosome"/>
</dbReference>
<evidence type="ECO:0008006" key="3">
    <source>
        <dbReference type="Google" id="ProtNLM"/>
    </source>
</evidence>
<sequence length="411" mass="45113">MSKPTAAPRRIVLTDNGLHQQIGHHTHFARGMARLLAASQRPFLVLAHRSMEPALAAPPLEARPVFELRLNEFLTEGDGFDRLWNDYEIGARRFAEGLAGSGLEPQEDDLLWIPTARAREIAGLADWLKTRPQRPRVALGFHSLLRPVEPGTVAGLVHRLAGRELVTAVGKDRIFAFATNKPLAVRLTHAMGLPVMTAPLPHFYETAAAADALPYLPAGDGPLVACLGMQRQDKRFTEWPAIIEQAHRRRSDLRFLVQVGAGEISSSFAALESNPRIRLVRGYLDDRTFAGLIEASDLLLLPYKPERYVERISGPFVFGAVYGTPSVVPARSWMAERIAEGRGVGVTYDGDDAALVEALAHAADDLPNLRAQAAGIMKDWRTWDARALIGIALHWCAGRSLQDFKRGAAAT</sequence>
<gene>
    <name evidence="1" type="ORF">FRZ44_40400</name>
</gene>
<keyword evidence="2" id="KW-1185">Reference proteome</keyword>
<dbReference type="RefSeq" id="WP_151178857.1">
    <property type="nucleotide sequence ID" value="NZ_CP042906.1"/>
</dbReference>
<dbReference type="Gene3D" id="3.40.50.2000">
    <property type="entry name" value="Glycogen Phosphorylase B"/>
    <property type="match status" value="1"/>
</dbReference>
<dbReference type="KEGG" id="htq:FRZ44_40400"/>
<dbReference type="OrthoDB" id="8433393at2"/>
<dbReference type="EMBL" id="CP042906">
    <property type="protein sequence ID" value="QEX18730.1"/>
    <property type="molecule type" value="Genomic_DNA"/>
</dbReference>
<reference evidence="1 2" key="1">
    <citation type="submission" date="2019-08" db="EMBL/GenBank/DDBJ databases">
        <title>Hyperibacter terrae gen. nov., sp. nov. and Hyperibacter viscosus sp. nov., two new members in the family Rhodospirillaceae isolated from the rhizosphere of Hypericum perforatum.</title>
        <authorList>
            <person name="Noviana Z."/>
        </authorList>
    </citation>
    <scope>NUCLEOTIDE SEQUENCE [LARGE SCALE GENOMIC DNA]</scope>
    <source>
        <strain evidence="1 2">R5913</strain>
    </source>
</reference>